<evidence type="ECO:0000313" key="2">
    <source>
        <dbReference type="Proteomes" id="UP000294535"/>
    </source>
</evidence>
<reference evidence="1 2" key="1">
    <citation type="submission" date="2019-03" db="EMBL/GenBank/DDBJ databases">
        <title>Genomic Encyclopedia of Type Strains, Phase III (KMG-III): the genomes of soil and plant-associated and newly described type strains.</title>
        <authorList>
            <person name="Whitman W."/>
        </authorList>
    </citation>
    <scope>NUCLEOTIDE SEQUENCE [LARGE SCALE GENOMIC DNA]</scope>
    <source>
        <strain evidence="1 2">CECT 8446</strain>
    </source>
</reference>
<name>A0A4R6T9Z5_9BACT</name>
<protein>
    <submittedName>
        <fullName evidence="1">CRP-like cAMP-binding protein</fullName>
    </submittedName>
</protein>
<dbReference type="EMBL" id="SNYF01000005">
    <property type="protein sequence ID" value="TDQ19566.1"/>
    <property type="molecule type" value="Genomic_DNA"/>
</dbReference>
<accession>A0A4R6T9Z5</accession>
<proteinExistence type="predicted"/>
<dbReference type="Proteomes" id="UP000294535">
    <property type="component" value="Unassembled WGS sequence"/>
</dbReference>
<dbReference type="SUPFAM" id="SSF51206">
    <property type="entry name" value="cAMP-binding domain-like"/>
    <property type="match status" value="1"/>
</dbReference>
<comment type="caution">
    <text evidence="1">The sequence shown here is derived from an EMBL/GenBank/DDBJ whole genome shotgun (WGS) entry which is preliminary data.</text>
</comment>
<evidence type="ECO:0000313" key="1">
    <source>
        <dbReference type="EMBL" id="TDQ19566.1"/>
    </source>
</evidence>
<dbReference type="InterPro" id="IPR014710">
    <property type="entry name" value="RmlC-like_jellyroll"/>
</dbReference>
<gene>
    <name evidence="1" type="ORF">DFQ04_1389</name>
</gene>
<dbReference type="InterPro" id="IPR018490">
    <property type="entry name" value="cNMP-bd_dom_sf"/>
</dbReference>
<sequence>MGGRFLSRFLTKQEILLYLIFIIKMEVYVKQLKRDFNHLMLLSDDFYGSLSRYLFLKRKKKGEVIKALGQKGSYSRYLCKGLIGVYKIEKETEYLLYVFKETDLIHDWISYACCKKSSIEIKAISEVLYLEFSLLDLKCMLAKHPEIIHLLLLLNHRIQVRIYQQVDILRKGIKEGLPFFCKAYSGIELHLSYQDWASLFSSSIRTVGRVLSKHTLGYRIPKEIPEQETLIF</sequence>
<dbReference type="AlphaFoldDB" id="A0A4R6T9Z5"/>
<keyword evidence="2" id="KW-1185">Reference proteome</keyword>
<dbReference type="Gene3D" id="2.60.120.10">
    <property type="entry name" value="Jelly Rolls"/>
    <property type="match status" value="1"/>
</dbReference>
<organism evidence="1 2">
    <name type="scientific">Algoriphagus boseongensis</name>
    <dbReference type="NCBI Taxonomy" id="1442587"/>
    <lineage>
        <taxon>Bacteria</taxon>
        <taxon>Pseudomonadati</taxon>
        <taxon>Bacteroidota</taxon>
        <taxon>Cytophagia</taxon>
        <taxon>Cytophagales</taxon>
        <taxon>Cyclobacteriaceae</taxon>
        <taxon>Algoriphagus</taxon>
    </lineage>
</organism>